<organism evidence="2 3">
    <name type="scientific">Fonsecaea pedrosoi CBS 271.37</name>
    <dbReference type="NCBI Taxonomy" id="1442368"/>
    <lineage>
        <taxon>Eukaryota</taxon>
        <taxon>Fungi</taxon>
        <taxon>Dikarya</taxon>
        <taxon>Ascomycota</taxon>
        <taxon>Pezizomycotina</taxon>
        <taxon>Eurotiomycetes</taxon>
        <taxon>Chaetothyriomycetidae</taxon>
        <taxon>Chaetothyriales</taxon>
        <taxon>Herpotrichiellaceae</taxon>
        <taxon>Fonsecaea</taxon>
    </lineage>
</organism>
<dbReference type="EMBL" id="KN846974">
    <property type="protein sequence ID" value="KIW77414.1"/>
    <property type="molecule type" value="Genomic_DNA"/>
</dbReference>
<dbReference type="STRING" id="1442368.A0A0D2GYG3"/>
<dbReference type="RefSeq" id="XP_013281222.1">
    <property type="nucleotide sequence ID" value="XM_013425768.1"/>
</dbReference>
<protein>
    <recommendedName>
        <fullName evidence="1">Linalool dehydratase/isomerase domain-containing protein</fullName>
    </recommendedName>
</protein>
<dbReference type="VEuPathDB" id="FungiDB:Z517_09860"/>
<dbReference type="Pfam" id="PF18566">
    <property type="entry name" value="Ldi"/>
    <property type="match status" value="1"/>
</dbReference>
<gene>
    <name evidence="2" type="ORF">Z517_09860</name>
</gene>
<dbReference type="AlphaFoldDB" id="A0A0D2GYG3"/>
<feature type="domain" description="Linalool dehydratase/isomerase" evidence="1">
    <location>
        <begin position="58"/>
        <end position="421"/>
    </location>
</feature>
<dbReference type="GeneID" id="25309350"/>
<accession>A0A0D2GYG3</accession>
<evidence type="ECO:0000313" key="3">
    <source>
        <dbReference type="Proteomes" id="UP000053029"/>
    </source>
</evidence>
<evidence type="ECO:0000313" key="2">
    <source>
        <dbReference type="EMBL" id="KIW77414.1"/>
    </source>
</evidence>
<proteinExistence type="predicted"/>
<sequence>MAQSIPQTLKLGLSQYPKLSPAQLGHLRHFCNLAFQPDGEWAKMGSQEPLQEFLDAYRYQLATMAYAVGVAHYHRLPALRSIFRPLLRQLIHKMLRKEVWAYWFNTSLGGVRTDPSLQKLREPWADPVVRENIMYSGHLLLMTSLYAMIFDDDEFEKPESLVFKWDPMFYGLGDETFSYDNRSLQAAIVREMERNGWVGVCCEPNVVFVVCNQFPVQPLPSIMLPSLTVAQIIAMKYNDSRDGTTRVEELLTKYKTAWDKKGVVSSNGLFVDFWMVKQDIIAPPRDVGWTAWAGAFMNSWNHELVESLYPKQFPGFITNISSRVRLQPPIVANHYRQLSEAASSTRSEQETLQEAIRLAKTDLAKNPKPPFPYTKPCFGYVVQWLSELGQTELLNGLLAYADESLNPTWENGGLFYPRNDTPFVFTEDDQDGEGVQWTHISPFCGNAAIGYARLNVKDGQRIMYEKPWTRESLAQTPWIDNLDFAGKEHGVGVLRGVWDKDARALILTVKGWDFEGRACPEAVNIEPVARSLAPGHWAVYVDGKLRTSRELHGQIGDELRVPLEVKRGQEIDVVFQQLDAGTMNNGHVNGHA</sequence>
<dbReference type="InterPro" id="IPR041411">
    <property type="entry name" value="Ldi"/>
</dbReference>
<name>A0A0D2GYG3_9EURO</name>
<reference evidence="2 3" key="1">
    <citation type="submission" date="2015-01" db="EMBL/GenBank/DDBJ databases">
        <title>The Genome Sequence of Fonsecaea pedrosoi CBS 271.37.</title>
        <authorList>
            <consortium name="The Broad Institute Genomics Platform"/>
            <person name="Cuomo C."/>
            <person name="de Hoog S."/>
            <person name="Gorbushina A."/>
            <person name="Stielow B."/>
            <person name="Teixiera M."/>
            <person name="Abouelleil A."/>
            <person name="Chapman S.B."/>
            <person name="Priest M."/>
            <person name="Young S.K."/>
            <person name="Wortman J."/>
            <person name="Nusbaum C."/>
            <person name="Birren B."/>
        </authorList>
    </citation>
    <scope>NUCLEOTIDE SEQUENCE [LARGE SCALE GENOMIC DNA]</scope>
    <source>
        <strain evidence="2 3">CBS 271.37</strain>
    </source>
</reference>
<evidence type="ECO:0000259" key="1">
    <source>
        <dbReference type="Pfam" id="PF18566"/>
    </source>
</evidence>
<dbReference type="OrthoDB" id="9979195at2759"/>
<dbReference type="Proteomes" id="UP000053029">
    <property type="component" value="Unassembled WGS sequence"/>
</dbReference>
<dbReference type="HOGENOM" id="CLU_044865_1_0_1"/>
<keyword evidence="3" id="KW-1185">Reference proteome</keyword>